<reference evidence="2 3" key="1">
    <citation type="submission" date="2023-01" db="EMBL/GenBank/DDBJ databases">
        <title>Cultivation and genomic characterization of new, ubiquitous marine nitrite-oxidizing bacteria from the Nitrospirales.</title>
        <authorList>
            <person name="Mueller A.J."/>
            <person name="Daebeler A."/>
            <person name="Herbold C.W."/>
            <person name="Kirkegaard R.H."/>
            <person name="Daims H."/>
        </authorList>
    </citation>
    <scope>NUCLEOTIDE SEQUENCE [LARGE SCALE GENOMIC DNA]</scope>
    <source>
        <strain evidence="2 3">DK</strain>
    </source>
</reference>
<dbReference type="SUPFAM" id="SSF53474">
    <property type="entry name" value="alpha/beta-Hydrolases"/>
    <property type="match status" value="1"/>
</dbReference>
<dbReference type="AlphaFoldDB" id="A0AA96GMR9"/>
<evidence type="ECO:0000313" key="3">
    <source>
        <dbReference type="Proteomes" id="UP001302494"/>
    </source>
</evidence>
<protein>
    <submittedName>
        <fullName evidence="2">Dienelactone hydrolase family protein</fullName>
    </submittedName>
</protein>
<gene>
    <name evidence="2" type="ORF">PQG83_08205</name>
</gene>
<dbReference type="EMBL" id="CP116968">
    <property type="protein sequence ID" value="WNM63722.1"/>
    <property type="molecule type" value="Genomic_DNA"/>
</dbReference>
<dbReference type="PANTHER" id="PTHR46623">
    <property type="entry name" value="CARBOXYMETHYLENEBUTENOLIDASE-RELATED"/>
    <property type="match status" value="1"/>
</dbReference>
<dbReference type="KEGG" id="nneo:PQG83_08205"/>
<proteinExistence type="predicted"/>
<dbReference type="InterPro" id="IPR051049">
    <property type="entry name" value="Dienelactone_hydrolase-like"/>
</dbReference>
<sequence>MTQRTTPYDIEQIGYTLVRFNSTGIFETHKDHMVDPYADTRPPKGPQVEGIQFAPQEANKILPAMVLLHDRYGLTSHIQELAKGLSCQGYVVLVPNLYVRQGGMVTANAEVADALMERVNEQQALQDINASFEFLNANLTEDSLLERTTRNAHAVIGFGMGGTLAIKTAAHRRRLQAAVAICGTLPTDLQLAQRLYCPLLLQTPGQSDLNSAEERDQFCQMAKEAGKKIEVRSYPEASDEFWQSSTPSYRASDMEEALQTSIDFINAIINKTI</sequence>
<dbReference type="GO" id="GO:0016787">
    <property type="term" value="F:hydrolase activity"/>
    <property type="evidence" value="ECO:0007669"/>
    <property type="project" value="UniProtKB-KW"/>
</dbReference>
<name>A0AA96GMR9_9BACT</name>
<dbReference type="InterPro" id="IPR029058">
    <property type="entry name" value="AB_hydrolase_fold"/>
</dbReference>
<dbReference type="InterPro" id="IPR002925">
    <property type="entry name" value="Dienelactn_hydro"/>
</dbReference>
<dbReference type="Proteomes" id="UP001302494">
    <property type="component" value="Chromosome"/>
</dbReference>
<keyword evidence="3" id="KW-1185">Reference proteome</keyword>
<dbReference type="PANTHER" id="PTHR46623:SF6">
    <property type="entry name" value="ALPHA_BETA-HYDROLASES SUPERFAMILY PROTEIN"/>
    <property type="match status" value="1"/>
</dbReference>
<dbReference type="RefSeq" id="WP_312748410.1">
    <property type="nucleotide sequence ID" value="NZ_CP116968.1"/>
</dbReference>
<evidence type="ECO:0000313" key="2">
    <source>
        <dbReference type="EMBL" id="WNM63722.1"/>
    </source>
</evidence>
<keyword evidence="2" id="KW-0378">Hydrolase</keyword>
<dbReference type="Pfam" id="PF01738">
    <property type="entry name" value="DLH"/>
    <property type="match status" value="1"/>
</dbReference>
<accession>A0AA96GMR9</accession>
<dbReference type="Gene3D" id="3.40.50.1820">
    <property type="entry name" value="alpha/beta hydrolase"/>
    <property type="match status" value="1"/>
</dbReference>
<organism evidence="2 3">
    <name type="scientific">Candidatus Nitrospira neomarina</name>
    <dbReference type="NCBI Taxonomy" id="3020899"/>
    <lineage>
        <taxon>Bacteria</taxon>
        <taxon>Pseudomonadati</taxon>
        <taxon>Nitrospirota</taxon>
        <taxon>Nitrospiria</taxon>
        <taxon>Nitrospirales</taxon>
        <taxon>Nitrospiraceae</taxon>
        <taxon>Nitrospira</taxon>
    </lineage>
</organism>
<feature type="domain" description="Dienelactone hydrolase" evidence="1">
    <location>
        <begin position="51"/>
        <end position="267"/>
    </location>
</feature>
<evidence type="ECO:0000259" key="1">
    <source>
        <dbReference type="Pfam" id="PF01738"/>
    </source>
</evidence>